<gene>
    <name evidence="2" type="ORF">H4Q32_017475</name>
</gene>
<evidence type="ECO:0000256" key="1">
    <source>
        <dbReference type="SAM" id="SignalP"/>
    </source>
</evidence>
<organism evidence="2 3">
    <name type="scientific">Labeo rohita</name>
    <name type="common">Indian major carp</name>
    <name type="synonym">Cyprinus rohita</name>
    <dbReference type="NCBI Taxonomy" id="84645"/>
    <lineage>
        <taxon>Eukaryota</taxon>
        <taxon>Metazoa</taxon>
        <taxon>Chordata</taxon>
        <taxon>Craniata</taxon>
        <taxon>Vertebrata</taxon>
        <taxon>Euteleostomi</taxon>
        <taxon>Actinopterygii</taxon>
        <taxon>Neopterygii</taxon>
        <taxon>Teleostei</taxon>
        <taxon>Ostariophysi</taxon>
        <taxon>Cypriniformes</taxon>
        <taxon>Cyprinidae</taxon>
        <taxon>Labeoninae</taxon>
        <taxon>Labeonini</taxon>
        <taxon>Labeo</taxon>
    </lineage>
</organism>
<feature type="chain" id="PRO_5047205784" evidence="1">
    <location>
        <begin position="22"/>
        <end position="122"/>
    </location>
</feature>
<dbReference type="EMBL" id="JACTAM010000016">
    <property type="protein sequence ID" value="KAI2655141.1"/>
    <property type="molecule type" value="Genomic_DNA"/>
</dbReference>
<keyword evidence="1" id="KW-0732">Signal</keyword>
<keyword evidence="3" id="KW-1185">Reference proteome</keyword>
<evidence type="ECO:0000313" key="3">
    <source>
        <dbReference type="Proteomes" id="UP000830375"/>
    </source>
</evidence>
<proteinExistence type="predicted"/>
<name>A0ABQ8LXY0_LABRO</name>
<evidence type="ECO:0000313" key="2">
    <source>
        <dbReference type="EMBL" id="KAI2655141.1"/>
    </source>
</evidence>
<sequence>MSFKIALGLLLLAMLAMVAESSWGKEKGPYSYDLSNKSDLNMLYNSKVYLAELFRRPLEGMSSQLGLISHSGVRVTLQDGSKWLVHKGNNFGISSQTIVAGGTDYQLLFDNCHKAANQMMRD</sequence>
<reference evidence="2 3" key="1">
    <citation type="submission" date="2022-01" db="EMBL/GenBank/DDBJ databases">
        <title>A high-quality chromosome-level genome assembly of rohu carp, Labeo rohita.</title>
        <authorList>
            <person name="Arick M.A. II"/>
            <person name="Hsu C.-Y."/>
            <person name="Magbanua Z."/>
            <person name="Pechanova O."/>
            <person name="Grover C."/>
            <person name="Miller E."/>
            <person name="Thrash A."/>
            <person name="Ezzel L."/>
            <person name="Alam S."/>
            <person name="Benzie J."/>
            <person name="Hamilton M."/>
            <person name="Karsi A."/>
            <person name="Lawrence M.L."/>
            <person name="Peterson D.G."/>
        </authorList>
    </citation>
    <scope>NUCLEOTIDE SEQUENCE [LARGE SCALE GENOMIC DNA]</scope>
    <source>
        <strain evidence="3">BAU-BD-2019</strain>
        <tissue evidence="2">Blood</tissue>
    </source>
</reference>
<feature type="signal peptide" evidence="1">
    <location>
        <begin position="1"/>
        <end position="21"/>
    </location>
</feature>
<comment type="caution">
    <text evidence="2">The sequence shown here is derived from an EMBL/GenBank/DDBJ whole genome shotgun (WGS) entry which is preliminary data.</text>
</comment>
<protein>
    <submittedName>
        <fullName evidence="2">Palmitoyltransferase ZDHHC24</fullName>
    </submittedName>
</protein>
<accession>A0ABQ8LXY0</accession>
<dbReference type="Proteomes" id="UP000830375">
    <property type="component" value="Unassembled WGS sequence"/>
</dbReference>